<dbReference type="InterPro" id="IPR036522">
    <property type="entry name" value="MoaC_sf"/>
</dbReference>
<feature type="domain" description="Molybdopterin cofactor biosynthesis C (MoaC)" evidence="3">
    <location>
        <begin position="2"/>
        <end position="77"/>
    </location>
</feature>
<comment type="pathway">
    <text evidence="1">Cofactor biosynthesis; molybdopterin biosynthesis.</text>
</comment>
<sequence length="82" mass="8820">MALTHSSVTLSRTARGVKAVARAEALGPTGVEMESLVGVSVALLTVWDMVKYLEKDARGQYPQTLLGPVRVVRKRKGGDRSP</sequence>
<evidence type="ECO:0000259" key="3">
    <source>
        <dbReference type="Pfam" id="PF01967"/>
    </source>
</evidence>
<dbReference type="AlphaFoldDB" id="T1BKX2"/>
<dbReference type="Pfam" id="PF01967">
    <property type="entry name" value="MoaC"/>
    <property type="match status" value="1"/>
</dbReference>
<dbReference type="GO" id="GO:0006777">
    <property type="term" value="P:Mo-molybdopterin cofactor biosynthetic process"/>
    <property type="evidence" value="ECO:0007669"/>
    <property type="project" value="UniProtKB-KW"/>
</dbReference>
<comment type="caution">
    <text evidence="4">The sequence shown here is derived from an EMBL/GenBank/DDBJ whole genome shotgun (WGS) entry which is preliminary data.</text>
</comment>
<name>T1BKX2_9ZZZZ</name>
<evidence type="ECO:0000313" key="4">
    <source>
        <dbReference type="EMBL" id="EQD54600.1"/>
    </source>
</evidence>
<dbReference type="SUPFAM" id="SSF55040">
    <property type="entry name" value="Molybdenum cofactor biosynthesis protein C, MoaC"/>
    <property type="match status" value="1"/>
</dbReference>
<dbReference type="Gene3D" id="3.30.70.640">
    <property type="entry name" value="Molybdopterin cofactor biosynthesis C (MoaC) domain"/>
    <property type="match status" value="1"/>
</dbReference>
<reference evidence="4" key="1">
    <citation type="submission" date="2013-08" db="EMBL/GenBank/DDBJ databases">
        <authorList>
            <person name="Mendez C."/>
            <person name="Richter M."/>
            <person name="Ferrer M."/>
            <person name="Sanchez J."/>
        </authorList>
    </citation>
    <scope>NUCLEOTIDE SEQUENCE</scope>
</reference>
<accession>T1BKX2</accession>
<evidence type="ECO:0000256" key="2">
    <source>
        <dbReference type="ARBA" id="ARBA00023150"/>
    </source>
</evidence>
<proteinExistence type="predicted"/>
<organism evidence="4">
    <name type="scientific">mine drainage metagenome</name>
    <dbReference type="NCBI Taxonomy" id="410659"/>
    <lineage>
        <taxon>unclassified sequences</taxon>
        <taxon>metagenomes</taxon>
        <taxon>ecological metagenomes</taxon>
    </lineage>
</organism>
<evidence type="ECO:0000256" key="1">
    <source>
        <dbReference type="ARBA" id="ARBA00005046"/>
    </source>
</evidence>
<protein>
    <submittedName>
        <fullName evidence="4">Molybdenum cofactor biosynthesis protein C</fullName>
    </submittedName>
</protein>
<reference evidence="4" key="2">
    <citation type="journal article" date="2014" name="ISME J.">
        <title>Microbial stratification in low pH oxic and suboxic macroscopic growths along an acid mine drainage.</title>
        <authorList>
            <person name="Mendez-Garcia C."/>
            <person name="Mesa V."/>
            <person name="Sprenger R.R."/>
            <person name="Richter M."/>
            <person name="Diez M.S."/>
            <person name="Solano J."/>
            <person name="Bargiela R."/>
            <person name="Golyshina O.V."/>
            <person name="Manteca A."/>
            <person name="Ramos J.L."/>
            <person name="Gallego J.R."/>
            <person name="Llorente I."/>
            <person name="Martins Dos Santos V.A."/>
            <person name="Jensen O.N."/>
            <person name="Pelaez A.I."/>
            <person name="Sanchez J."/>
            <person name="Ferrer M."/>
        </authorList>
    </citation>
    <scope>NUCLEOTIDE SEQUENCE</scope>
</reference>
<keyword evidence="2" id="KW-0501">Molybdenum cofactor biosynthesis</keyword>
<dbReference type="EMBL" id="AUZY01006374">
    <property type="protein sequence ID" value="EQD54600.1"/>
    <property type="molecule type" value="Genomic_DNA"/>
</dbReference>
<gene>
    <name evidence="4" type="ORF">B1B_09617</name>
</gene>
<dbReference type="InterPro" id="IPR002820">
    <property type="entry name" value="Mopterin_CF_biosynth-C_dom"/>
</dbReference>
<dbReference type="UniPathway" id="UPA00344"/>